<dbReference type="HOGENOM" id="CLU_029266_0_0_1"/>
<dbReference type="GeneID" id="19266284"/>
<feature type="domain" description="Cellulose-binding Sde182 nucleoside hydrolase-like" evidence="2">
    <location>
        <begin position="41"/>
        <end position="311"/>
    </location>
</feature>
<dbReference type="Gene3D" id="3.90.245.10">
    <property type="entry name" value="Ribonucleoside hydrolase-like"/>
    <property type="match status" value="1"/>
</dbReference>
<name>W3XN15_PESFW</name>
<protein>
    <recommendedName>
        <fullName evidence="6">DUF1593 domain-containing protein</fullName>
    </recommendedName>
</protein>
<evidence type="ECO:0000313" key="4">
    <source>
        <dbReference type="EMBL" id="ETS87443.1"/>
    </source>
</evidence>
<dbReference type="AlphaFoldDB" id="W3XN15"/>
<keyword evidence="1" id="KW-0732">Signal</keyword>
<feature type="domain" description="Cellulose-binding Sde182 C-terminal" evidence="3">
    <location>
        <begin position="397"/>
        <end position="482"/>
    </location>
</feature>
<accession>W3XN15</accession>
<dbReference type="RefSeq" id="XP_007828043.1">
    <property type="nucleotide sequence ID" value="XM_007829852.1"/>
</dbReference>
<dbReference type="GO" id="GO:0016799">
    <property type="term" value="F:hydrolase activity, hydrolyzing N-glycosyl compounds"/>
    <property type="evidence" value="ECO:0007669"/>
    <property type="project" value="InterPro"/>
</dbReference>
<organism evidence="4 5">
    <name type="scientific">Pestalotiopsis fici (strain W106-1 / CGMCC3.15140)</name>
    <dbReference type="NCBI Taxonomy" id="1229662"/>
    <lineage>
        <taxon>Eukaryota</taxon>
        <taxon>Fungi</taxon>
        <taxon>Dikarya</taxon>
        <taxon>Ascomycota</taxon>
        <taxon>Pezizomycotina</taxon>
        <taxon>Sordariomycetes</taxon>
        <taxon>Xylariomycetidae</taxon>
        <taxon>Amphisphaeriales</taxon>
        <taxon>Sporocadaceae</taxon>
        <taxon>Pestalotiopsis</taxon>
    </lineage>
</organism>
<evidence type="ECO:0000313" key="5">
    <source>
        <dbReference type="Proteomes" id="UP000030651"/>
    </source>
</evidence>
<dbReference type="InterPro" id="IPR013783">
    <property type="entry name" value="Ig-like_fold"/>
</dbReference>
<feature type="chain" id="PRO_5004835248" description="DUF1593 domain-containing protein" evidence="1">
    <location>
        <begin position="21"/>
        <end position="485"/>
    </location>
</feature>
<dbReference type="InParanoid" id="W3XN15"/>
<evidence type="ECO:0008006" key="6">
    <source>
        <dbReference type="Google" id="ProtNLM"/>
    </source>
</evidence>
<dbReference type="Pfam" id="PF07632">
    <property type="entry name" value="Sde182_NH-like"/>
    <property type="match status" value="1"/>
</dbReference>
<dbReference type="InterPro" id="IPR048527">
    <property type="entry name" value="Sde182_C"/>
</dbReference>
<reference evidence="5" key="1">
    <citation type="journal article" date="2015" name="BMC Genomics">
        <title>Genomic and transcriptomic analysis of the endophytic fungus Pestalotiopsis fici reveals its lifestyle and high potential for synthesis of natural products.</title>
        <authorList>
            <person name="Wang X."/>
            <person name="Zhang X."/>
            <person name="Liu L."/>
            <person name="Xiang M."/>
            <person name="Wang W."/>
            <person name="Sun X."/>
            <person name="Che Y."/>
            <person name="Guo L."/>
            <person name="Liu G."/>
            <person name="Guo L."/>
            <person name="Wang C."/>
            <person name="Yin W.B."/>
            <person name="Stadler M."/>
            <person name="Zhang X."/>
            <person name="Liu X."/>
        </authorList>
    </citation>
    <scope>NUCLEOTIDE SEQUENCE [LARGE SCALE GENOMIC DNA]</scope>
    <source>
        <strain evidence="5">W106-1 / CGMCC3.15140</strain>
    </source>
</reference>
<dbReference type="InterPro" id="IPR036452">
    <property type="entry name" value="Ribo_hydro-like"/>
</dbReference>
<evidence type="ECO:0000256" key="1">
    <source>
        <dbReference type="SAM" id="SignalP"/>
    </source>
</evidence>
<gene>
    <name evidence="4" type="ORF">PFICI_01271</name>
</gene>
<dbReference type="OrthoDB" id="3592035at2759"/>
<dbReference type="EMBL" id="KI912109">
    <property type="protein sequence ID" value="ETS87443.1"/>
    <property type="molecule type" value="Genomic_DNA"/>
</dbReference>
<proteinExistence type="predicted"/>
<evidence type="ECO:0000259" key="2">
    <source>
        <dbReference type="Pfam" id="PF07632"/>
    </source>
</evidence>
<feature type="signal peptide" evidence="1">
    <location>
        <begin position="1"/>
        <end position="20"/>
    </location>
</feature>
<evidence type="ECO:0000259" key="3">
    <source>
        <dbReference type="Pfam" id="PF21027"/>
    </source>
</evidence>
<dbReference type="Gene3D" id="2.60.40.10">
    <property type="entry name" value="Immunoglobulins"/>
    <property type="match status" value="1"/>
</dbReference>
<keyword evidence="5" id="KW-1185">Reference proteome</keyword>
<dbReference type="Pfam" id="PF21027">
    <property type="entry name" value="Sde0182_C"/>
    <property type="match status" value="1"/>
</dbReference>
<dbReference type="KEGG" id="pfy:PFICI_01271"/>
<dbReference type="InterPro" id="IPR011483">
    <property type="entry name" value="Sde182_NH-like"/>
</dbReference>
<sequence length="485" mass="53197">MAFSVRAVLATLCALPLALGSYATSSNGGKCSASRYEAQPRAFICTDMSNEPDDQMSLVRLLTYSNEINITAIAAVTSVWKNDTIDKETIGTVLGAYGGVVDNLNANLLDDAAAYPTGDYLLDRLVTGWPVYGLAAFDEDGISTAAQKLIEEADESSAESPLWVALWGGANVLAEALRNVSATRDAEAVDTFVSSLRVYSISDQDNAGRWIRYNYPKLSFVVSLHGFSEYTEATWNGISGELFRHFDKGGPDTSLVTNDWLQTHIRIGELGQHYPNFSFIMEGDTPSFFPLIQNGLGDIEHPEWGSWGGRYIPADASGLSAVYADASDFVIGANGDTFYSGFASIWRWRQAYQHDFAMRMGWTTGGFEENNHAPVAVINGSCGPTALQLDYTFGDSIVLDASESWDPDGDDLTFEWLHYREVVQRLEGEISPVSENVTFTPSETQNGLVSITPNDNITMHIILQVQDDRPMNVTTYRRIILNPVA</sequence>
<dbReference type="Proteomes" id="UP000030651">
    <property type="component" value="Unassembled WGS sequence"/>
</dbReference>
<dbReference type="eggNOG" id="ENOG502QXBB">
    <property type="taxonomic scope" value="Eukaryota"/>
</dbReference>
<dbReference type="OMA" id="SESWDPD"/>